<dbReference type="Proteomes" id="UP000053237">
    <property type="component" value="Unassembled WGS sequence"/>
</dbReference>
<reference evidence="1 2" key="1">
    <citation type="submission" date="2012-05" db="EMBL/GenBank/DDBJ databases">
        <title>Recombination and specialization in a pathogen metapopulation.</title>
        <authorList>
            <person name="Gardiner A."/>
            <person name="Kemen E."/>
            <person name="Schultz-Larsen T."/>
            <person name="MacLean D."/>
            <person name="Van Oosterhout C."/>
            <person name="Jones J.D.G."/>
        </authorList>
    </citation>
    <scope>NUCLEOTIDE SEQUENCE [LARGE SCALE GENOMIC DNA]</scope>
    <source>
        <strain evidence="1 2">Ac Nc2</strain>
    </source>
</reference>
<proteinExistence type="predicted"/>
<evidence type="ECO:0000313" key="2">
    <source>
        <dbReference type="Proteomes" id="UP000053237"/>
    </source>
</evidence>
<organism evidence="1 2">
    <name type="scientific">Albugo candida</name>
    <dbReference type="NCBI Taxonomy" id="65357"/>
    <lineage>
        <taxon>Eukaryota</taxon>
        <taxon>Sar</taxon>
        <taxon>Stramenopiles</taxon>
        <taxon>Oomycota</taxon>
        <taxon>Peronosporomycetes</taxon>
        <taxon>Albuginales</taxon>
        <taxon>Albuginaceae</taxon>
        <taxon>Albugo</taxon>
    </lineage>
</organism>
<gene>
    <name evidence="1" type="ORF">BN9_108250</name>
</gene>
<dbReference type="InParanoid" id="A0A024GT24"/>
<comment type="caution">
    <text evidence="1">The sequence shown here is derived from an EMBL/GenBank/DDBJ whole genome shotgun (WGS) entry which is preliminary data.</text>
</comment>
<dbReference type="AlphaFoldDB" id="A0A024GT24"/>
<dbReference type="EMBL" id="CAIX01000303">
    <property type="protein sequence ID" value="CCI49490.1"/>
    <property type="molecule type" value="Genomic_DNA"/>
</dbReference>
<sequence>MEKIIVQLSPFDKQAEHRLDAIRSAIHRQFRRDQSVDPSGALQERIKRAARCSIGELFNEQFGSFEQICKYEIPIPFAQSEISEKIGFNVAIKRENTQITAPKPNRMSKPSCLRPPTRLTLKRERVADERHREELGMRKSKIASTFSFDNDCTQIDKLVGVGVAGRSSLFSKAWNPIMRNGRSHDALLGFSASKSVISLS</sequence>
<accession>A0A024GT24</accession>
<name>A0A024GT24_9STRA</name>
<evidence type="ECO:0000313" key="1">
    <source>
        <dbReference type="EMBL" id="CCI49490.1"/>
    </source>
</evidence>
<protein>
    <submittedName>
        <fullName evidence="1">Uncharacterized protein</fullName>
    </submittedName>
</protein>
<keyword evidence="2" id="KW-1185">Reference proteome</keyword>